<dbReference type="InterPro" id="IPR004279">
    <property type="entry name" value="Perilipin"/>
</dbReference>
<dbReference type="PANTHER" id="PTHR14024">
    <property type="entry name" value="PERILIPIN"/>
    <property type="match status" value="1"/>
</dbReference>
<dbReference type="GO" id="GO:0010890">
    <property type="term" value="P:positive regulation of triglyceride storage"/>
    <property type="evidence" value="ECO:0007669"/>
    <property type="project" value="TreeGrafter"/>
</dbReference>
<evidence type="ECO:0000313" key="7">
    <source>
        <dbReference type="Proteomes" id="UP000694422"/>
    </source>
</evidence>
<dbReference type="SUPFAM" id="SSF109775">
    <property type="entry name" value="Mannose-6-phosphate receptor binding protein 1 (Tip47), C-terminal domain"/>
    <property type="match status" value="1"/>
</dbReference>
<dbReference type="Ensembl" id="ENSSDAT00000011150.1">
    <property type="protein sequence ID" value="ENSSDAP00000009821.1"/>
    <property type="gene ID" value="ENSSDAG00000008850.1"/>
</dbReference>
<dbReference type="PANTHER" id="PTHR14024:SF11">
    <property type="entry name" value="PERILIPIN-3"/>
    <property type="match status" value="1"/>
</dbReference>
<evidence type="ECO:0000256" key="3">
    <source>
        <dbReference type="ARBA" id="ARBA00022677"/>
    </source>
</evidence>
<comment type="subcellular location">
    <subcellularLocation>
        <location evidence="1">Lipid droplet</location>
    </subcellularLocation>
</comment>
<dbReference type="GO" id="GO:0005829">
    <property type="term" value="C:cytosol"/>
    <property type="evidence" value="ECO:0007669"/>
    <property type="project" value="TreeGrafter"/>
</dbReference>
<accession>A0A8C9PKU7</accession>
<dbReference type="GO" id="GO:0005811">
    <property type="term" value="C:lipid droplet"/>
    <property type="evidence" value="ECO:0007669"/>
    <property type="project" value="UniProtKB-SubCell"/>
</dbReference>
<proteinExistence type="inferred from homology"/>
<dbReference type="Gene3D" id="3.30.720.170">
    <property type="entry name" value="Perilipin, alpha-beta domain"/>
    <property type="match status" value="2"/>
</dbReference>
<reference evidence="6" key="1">
    <citation type="submission" date="2025-08" db="UniProtKB">
        <authorList>
            <consortium name="Ensembl"/>
        </authorList>
    </citation>
    <scope>IDENTIFICATION</scope>
</reference>
<keyword evidence="7" id="KW-1185">Reference proteome</keyword>
<evidence type="ECO:0000256" key="4">
    <source>
        <dbReference type="PIRNR" id="PIRNR036881"/>
    </source>
</evidence>
<comment type="similarity">
    <text evidence="2 4">Belongs to the perilipin family.</text>
</comment>
<evidence type="ECO:0000313" key="6">
    <source>
        <dbReference type="Ensembl" id="ENSSDAP00000009821.1"/>
    </source>
</evidence>
<feature type="region of interest" description="Disordered" evidence="5">
    <location>
        <begin position="1"/>
        <end position="23"/>
    </location>
</feature>
<protein>
    <recommendedName>
        <fullName evidence="4">Perilipin</fullName>
    </recommendedName>
</protein>
<sequence length="424" mass="45343">MSTQGSGTEADSDPEQPLTPQPSVVGRVASMPLISSTCDLVLATYASTKESHPHVKTVCDAAEKGIKTLTAAAVSGAQPILSKLEPQIASASEYAHRGLDKLEDSLPVLQQPTEKVLAETKELVSSRVSGAREMVSDTVSSAKDAVATRVSGAVDVTRGAVQSGVDMTKSMVTSGVHSVMGSRVGQMVMSGVDTVLCRSEEWMDNHLPMTDEELAEAWRGEALVTPGGRRERLPGSWVGRAQGCWAVRGRGGPSLTGSLLQMETVKQGVDQKLVEGQERLHQMWLSWGPKGEGGPQGTERDPAKPEQVELQALTMFRGITQQLQTTCASLASSIQGLPSQVKDQVQQARRQVEDLQSTFASIHSFQDLSGSILMQSREQVAKAREALDRTVEFVARSTPITWLVGPFAPATAATASPEGRRSWS</sequence>
<dbReference type="GO" id="GO:0019915">
    <property type="term" value="P:lipid storage"/>
    <property type="evidence" value="ECO:0007669"/>
    <property type="project" value="TreeGrafter"/>
</dbReference>
<dbReference type="AlphaFoldDB" id="A0A8C9PKU7"/>
<dbReference type="Proteomes" id="UP000694422">
    <property type="component" value="Unplaced"/>
</dbReference>
<dbReference type="Pfam" id="PF03036">
    <property type="entry name" value="Perilipin"/>
    <property type="match status" value="2"/>
</dbReference>
<evidence type="ECO:0000256" key="2">
    <source>
        <dbReference type="ARBA" id="ARBA00006311"/>
    </source>
</evidence>
<reference evidence="6" key="2">
    <citation type="submission" date="2025-09" db="UniProtKB">
        <authorList>
            <consortium name="Ensembl"/>
        </authorList>
    </citation>
    <scope>IDENTIFICATION</scope>
</reference>
<evidence type="ECO:0000256" key="1">
    <source>
        <dbReference type="ARBA" id="ARBA00004502"/>
    </source>
</evidence>
<keyword evidence="3" id="KW-0551">Lipid droplet</keyword>
<dbReference type="Gene3D" id="1.20.120.340">
    <property type="entry name" value="Flagellar protein FliS"/>
    <property type="match status" value="1"/>
</dbReference>
<name>A0A8C9PKU7_SPEDA</name>
<evidence type="ECO:0000256" key="5">
    <source>
        <dbReference type="SAM" id="MobiDB-lite"/>
    </source>
</evidence>
<organism evidence="6 7">
    <name type="scientific">Spermophilus dauricus</name>
    <name type="common">Daurian ground squirrel</name>
    <dbReference type="NCBI Taxonomy" id="99837"/>
    <lineage>
        <taxon>Eukaryota</taxon>
        <taxon>Metazoa</taxon>
        <taxon>Chordata</taxon>
        <taxon>Craniata</taxon>
        <taxon>Vertebrata</taxon>
        <taxon>Euteleostomi</taxon>
        <taxon>Mammalia</taxon>
        <taxon>Eutheria</taxon>
        <taxon>Euarchontoglires</taxon>
        <taxon>Glires</taxon>
        <taxon>Rodentia</taxon>
        <taxon>Sciuromorpha</taxon>
        <taxon>Sciuridae</taxon>
        <taxon>Xerinae</taxon>
        <taxon>Marmotini</taxon>
        <taxon>Spermophilus</taxon>
    </lineage>
</organism>
<dbReference type="PIRSF" id="PIRSF036881">
    <property type="entry name" value="PAT"/>
    <property type="match status" value="1"/>
</dbReference>